<evidence type="ECO:0000313" key="2">
    <source>
        <dbReference type="Proteomes" id="UP001250656"/>
    </source>
</evidence>
<keyword evidence="2" id="KW-1185">Reference proteome</keyword>
<comment type="caution">
    <text evidence="1">The sequence shown here is derived from an EMBL/GenBank/DDBJ whole genome shotgun (WGS) entry which is preliminary data.</text>
</comment>
<dbReference type="Pfam" id="PF06841">
    <property type="entry name" value="Phage_T4_gp19"/>
    <property type="match status" value="1"/>
</dbReference>
<dbReference type="InterPro" id="IPR010667">
    <property type="entry name" value="Phage_T4_Gp19"/>
</dbReference>
<dbReference type="InterPro" id="IPR011747">
    <property type="entry name" value="CHP02241"/>
</dbReference>
<dbReference type="Proteomes" id="UP001250656">
    <property type="component" value="Unassembled WGS sequence"/>
</dbReference>
<dbReference type="NCBIfam" id="TIGR02241">
    <property type="entry name" value="conserved hypothetical phage tail region protein"/>
    <property type="match status" value="1"/>
</dbReference>
<dbReference type="PANTHER" id="PTHR38009:SF1">
    <property type="entry name" value="CONSERVED HYPOTHETICAL PHAGE TAIL PROTEIN"/>
    <property type="match status" value="1"/>
</dbReference>
<dbReference type="EMBL" id="JAVTTP010000001">
    <property type="protein sequence ID" value="MDT7828249.1"/>
    <property type="molecule type" value="Genomic_DNA"/>
</dbReference>
<gene>
    <name evidence="1" type="ORF">RQM65_06200</name>
</gene>
<dbReference type="RefSeq" id="WP_314013466.1">
    <property type="nucleotide sequence ID" value="NZ_JAVTTP010000001.1"/>
</dbReference>
<protein>
    <submittedName>
        <fullName evidence="1">Phage tail protein</fullName>
    </submittedName>
</protein>
<dbReference type="PANTHER" id="PTHR38009">
    <property type="entry name" value="CONSERVED HYPOTHETICAL PHAGE TAIL PROTEIN"/>
    <property type="match status" value="1"/>
</dbReference>
<sequence length="155" mass="17848">MAAIGDYPLPKFHFLVEWGSDFRIGFTECSGLDFETEVIEYREGSSKKYNKSKQPGLTKYSNVTLKRGTFEGDFDFFTEWQKTYFFQEGNETGSKYRRAVTIKLLNENHEPIITWVLENAWPSKVQSTDLKADANEVAVETMELVHEGLTILEAK</sequence>
<evidence type="ECO:0000313" key="1">
    <source>
        <dbReference type="EMBL" id="MDT7828249.1"/>
    </source>
</evidence>
<accession>A0ABU3L4W6</accession>
<proteinExistence type="predicted"/>
<name>A0ABU3L4W6_9FLAO</name>
<organism evidence="1 2">
    <name type="scientific">Pricia mediterranea</name>
    <dbReference type="NCBI Taxonomy" id="3076079"/>
    <lineage>
        <taxon>Bacteria</taxon>
        <taxon>Pseudomonadati</taxon>
        <taxon>Bacteroidota</taxon>
        <taxon>Flavobacteriia</taxon>
        <taxon>Flavobacteriales</taxon>
        <taxon>Flavobacteriaceae</taxon>
        <taxon>Pricia</taxon>
    </lineage>
</organism>
<reference evidence="1 2" key="1">
    <citation type="submission" date="2023-09" db="EMBL/GenBank/DDBJ databases">
        <title>Novel taxa isolated from Blanes Bay.</title>
        <authorList>
            <person name="Rey-Velasco X."/>
            <person name="Lucena T."/>
        </authorList>
    </citation>
    <scope>NUCLEOTIDE SEQUENCE [LARGE SCALE GENOMIC DNA]</scope>
    <source>
        <strain evidence="1 2">S334</strain>
    </source>
</reference>